<dbReference type="PANTHER" id="PTHR11183">
    <property type="entry name" value="GLYCOGENIN SUBFAMILY MEMBER"/>
    <property type="match status" value="1"/>
</dbReference>
<evidence type="ECO:0000313" key="2">
    <source>
        <dbReference type="Proteomes" id="UP000777438"/>
    </source>
</evidence>
<comment type="caution">
    <text evidence="1">The sequence shown here is derived from an EMBL/GenBank/DDBJ whole genome shotgun (WGS) entry which is preliminary data.</text>
</comment>
<dbReference type="InterPro" id="IPR050587">
    <property type="entry name" value="GNT1/Glycosyltrans_8"/>
</dbReference>
<dbReference type="InterPro" id="IPR002495">
    <property type="entry name" value="Glyco_trans_8"/>
</dbReference>
<sequence>MRTISSKRGEVLITTPLQLFGSLLLYCRPKQTRFPSEDSTAMAKKDRAVDSDKVWVSLITNLNYLPGILTLNYCLRKVNSKYPLVALYTDSFPESGRAALAARGIPSQPVPFLAPSKSTDYTDDPRFNDCWTKLAIFSLTEYDRVVQLDSDMLVLRNMDELMDLDLDAPSVSATGNTKTSPRVFAASHACVCNPLKRSHYPTNWIPENCAFTSQHNDPDLAQTEGADPSFGLGKLNSGLLVVNPSQTLYEQIVECMESRGSEFLFPDQDLLAELYQGRWVALPYVYNALKTLRSPGIHDAIWRDDQVKNVHFILSPKPWDEIGADGEWKGKQESHKWWIDMNRSRIESERDQGIH</sequence>
<dbReference type="Proteomes" id="UP000777438">
    <property type="component" value="Unassembled WGS sequence"/>
</dbReference>
<dbReference type="AlphaFoldDB" id="A0A9P9ARS2"/>
<evidence type="ECO:0000313" key="1">
    <source>
        <dbReference type="EMBL" id="KAH6892486.1"/>
    </source>
</evidence>
<protein>
    <submittedName>
        <fullName evidence="1">Nucleotide-diphospho-sugar transferase</fullName>
    </submittedName>
</protein>
<dbReference type="Gene3D" id="3.90.550.10">
    <property type="entry name" value="Spore Coat Polysaccharide Biosynthesis Protein SpsA, Chain A"/>
    <property type="match status" value="1"/>
</dbReference>
<keyword evidence="1" id="KW-0808">Transferase</keyword>
<dbReference type="Pfam" id="PF01501">
    <property type="entry name" value="Glyco_transf_8"/>
    <property type="match status" value="1"/>
</dbReference>
<reference evidence="1 2" key="1">
    <citation type="journal article" date="2021" name="Nat. Commun.">
        <title>Genetic determinants of endophytism in the Arabidopsis root mycobiome.</title>
        <authorList>
            <person name="Mesny F."/>
            <person name="Miyauchi S."/>
            <person name="Thiergart T."/>
            <person name="Pickel B."/>
            <person name="Atanasova L."/>
            <person name="Karlsson M."/>
            <person name="Huettel B."/>
            <person name="Barry K.W."/>
            <person name="Haridas S."/>
            <person name="Chen C."/>
            <person name="Bauer D."/>
            <person name="Andreopoulos W."/>
            <person name="Pangilinan J."/>
            <person name="LaButti K."/>
            <person name="Riley R."/>
            <person name="Lipzen A."/>
            <person name="Clum A."/>
            <person name="Drula E."/>
            <person name="Henrissat B."/>
            <person name="Kohler A."/>
            <person name="Grigoriev I.V."/>
            <person name="Martin F.M."/>
            <person name="Hacquard S."/>
        </authorList>
    </citation>
    <scope>NUCLEOTIDE SEQUENCE [LARGE SCALE GENOMIC DNA]</scope>
    <source>
        <strain evidence="1 2">MPI-CAGE-CH-0241</strain>
    </source>
</reference>
<organism evidence="1 2">
    <name type="scientific">Thelonectria olida</name>
    <dbReference type="NCBI Taxonomy" id="1576542"/>
    <lineage>
        <taxon>Eukaryota</taxon>
        <taxon>Fungi</taxon>
        <taxon>Dikarya</taxon>
        <taxon>Ascomycota</taxon>
        <taxon>Pezizomycotina</taxon>
        <taxon>Sordariomycetes</taxon>
        <taxon>Hypocreomycetidae</taxon>
        <taxon>Hypocreales</taxon>
        <taxon>Nectriaceae</taxon>
        <taxon>Thelonectria</taxon>
    </lineage>
</organism>
<proteinExistence type="predicted"/>
<gene>
    <name evidence="1" type="ORF">B0T10DRAFT_483845</name>
</gene>
<keyword evidence="2" id="KW-1185">Reference proteome</keyword>
<dbReference type="GO" id="GO:0016757">
    <property type="term" value="F:glycosyltransferase activity"/>
    <property type="evidence" value="ECO:0007669"/>
    <property type="project" value="InterPro"/>
</dbReference>
<dbReference type="InterPro" id="IPR029044">
    <property type="entry name" value="Nucleotide-diphossugar_trans"/>
</dbReference>
<name>A0A9P9ARS2_9HYPO</name>
<accession>A0A9P9ARS2</accession>
<dbReference type="CDD" id="cd02537">
    <property type="entry name" value="GT8_Glycogenin"/>
    <property type="match status" value="1"/>
</dbReference>
<dbReference type="OrthoDB" id="2014201at2759"/>
<dbReference type="SUPFAM" id="SSF53448">
    <property type="entry name" value="Nucleotide-diphospho-sugar transferases"/>
    <property type="match status" value="1"/>
</dbReference>
<dbReference type="EMBL" id="JAGPYM010000007">
    <property type="protein sequence ID" value="KAH6892486.1"/>
    <property type="molecule type" value="Genomic_DNA"/>
</dbReference>